<evidence type="ECO:0000313" key="3">
    <source>
        <dbReference type="Proteomes" id="UP000294911"/>
    </source>
</evidence>
<dbReference type="RefSeq" id="WP_132878780.1">
    <property type="nucleotide sequence ID" value="NZ_SLXQ01000010.1"/>
</dbReference>
<dbReference type="Gene3D" id="3.90.1150.200">
    <property type="match status" value="1"/>
</dbReference>
<dbReference type="SUPFAM" id="SSF159888">
    <property type="entry name" value="YdhG-like"/>
    <property type="match status" value="1"/>
</dbReference>
<protein>
    <submittedName>
        <fullName evidence="2">Uncharacterized protein</fullName>
    </submittedName>
</protein>
<proteinExistence type="predicted"/>
<sequence length="153" mass="16178">MAAGKSGDKAAPGFNEQERAAMKARAAEVKAEARGGKGAKKAAADEAAMLAKIAEMSEPDRQLAERVHAVVTAAAPDLAPKLWYGQPAWAKAGKVLCFFRSGQVDKERYSTFGFSTEAELDEDSGLWATSFALTELSSAGEKTITKLVRKAVG</sequence>
<accession>A0A4R2QI97</accession>
<gene>
    <name evidence="2" type="ORF">EV191_11056</name>
</gene>
<comment type="caution">
    <text evidence="2">The sequence shown here is derived from an EMBL/GenBank/DDBJ whole genome shotgun (WGS) entry which is preliminary data.</text>
</comment>
<dbReference type="AlphaFoldDB" id="A0A4R2QI97"/>
<evidence type="ECO:0000256" key="1">
    <source>
        <dbReference type="SAM" id="MobiDB-lite"/>
    </source>
</evidence>
<dbReference type="Proteomes" id="UP000294911">
    <property type="component" value="Unassembled WGS sequence"/>
</dbReference>
<dbReference type="OrthoDB" id="32458at2"/>
<evidence type="ECO:0000313" key="2">
    <source>
        <dbReference type="EMBL" id="TCP48499.1"/>
    </source>
</evidence>
<feature type="compositionally biased region" description="Basic and acidic residues" evidence="1">
    <location>
        <begin position="16"/>
        <end position="35"/>
    </location>
</feature>
<feature type="region of interest" description="Disordered" evidence="1">
    <location>
        <begin position="1"/>
        <end position="42"/>
    </location>
</feature>
<reference evidence="2 3" key="1">
    <citation type="submission" date="2019-03" db="EMBL/GenBank/DDBJ databases">
        <title>Genomic Encyclopedia of Type Strains, Phase IV (KMG-IV): sequencing the most valuable type-strain genomes for metagenomic binning, comparative biology and taxonomic classification.</title>
        <authorList>
            <person name="Goeker M."/>
        </authorList>
    </citation>
    <scope>NUCLEOTIDE SEQUENCE [LARGE SCALE GENOMIC DNA]</scope>
    <source>
        <strain evidence="2 3">DSM 45765</strain>
    </source>
</reference>
<organism evidence="2 3">
    <name type="scientific">Tamaricihabitans halophyticus</name>
    <dbReference type="NCBI Taxonomy" id="1262583"/>
    <lineage>
        <taxon>Bacteria</taxon>
        <taxon>Bacillati</taxon>
        <taxon>Actinomycetota</taxon>
        <taxon>Actinomycetes</taxon>
        <taxon>Pseudonocardiales</taxon>
        <taxon>Pseudonocardiaceae</taxon>
        <taxon>Tamaricihabitans</taxon>
    </lineage>
</organism>
<dbReference type="EMBL" id="SLXQ01000010">
    <property type="protein sequence ID" value="TCP48499.1"/>
    <property type="molecule type" value="Genomic_DNA"/>
</dbReference>
<name>A0A4R2QI97_9PSEU</name>
<keyword evidence="3" id="KW-1185">Reference proteome</keyword>